<protein>
    <submittedName>
        <fullName evidence="2">DUF4271 domain-containing protein</fullName>
    </submittedName>
</protein>
<evidence type="ECO:0000256" key="1">
    <source>
        <dbReference type="SAM" id="Phobius"/>
    </source>
</evidence>
<feature type="transmembrane region" description="Helical" evidence="1">
    <location>
        <begin position="257"/>
        <end position="284"/>
    </location>
</feature>
<evidence type="ECO:0000313" key="3">
    <source>
        <dbReference type="Proteomes" id="UP000824112"/>
    </source>
</evidence>
<evidence type="ECO:0000313" key="2">
    <source>
        <dbReference type="EMBL" id="HIU55203.1"/>
    </source>
</evidence>
<keyword evidence="1" id="KW-1133">Transmembrane helix</keyword>
<keyword evidence="1" id="KW-0472">Membrane</keyword>
<feature type="transmembrane region" description="Helical" evidence="1">
    <location>
        <begin position="196"/>
        <end position="218"/>
    </location>
</feature>
<feature type="transmembrane region" description="Helical" evidence="1">
    <location>
        <begin position="155"/>
        <end position="184"/>
    </location>
</feature>
<feature type="transmembrane region" description="Helical" evidence="1">
    <location>
        <begin position="125"/>
        <end position="143"/>
    </location>
</feature>
<reference evidence="2" key="1">
    <citation type="submission" date="2020-10" db="EMBL/GenBank/DDBJ databases">
        <authorList>
            <person name="Gilroy R."/>
        </authorList>
    </citation>
    <scope>NUCLEOTIDE SEQUENCE</scope>
    <source>
        <strain evidence="2">CHK158-818</strain>
    </source>
</reference>
<name>A0A9D1M7Z0_9BACT</name>
<dbReference type="InterPro" id="IPR025367">
    <property type="entry name" value="DUF4271"/>
</dbReference>
<dbReference type="EMBL" id="DVNA01000121">
    <property type="protein sequence ID" value="HIU55203.1"/>
    <property type="molecule type" value="Genomic_DNA"/>
</dbReference>
<dbReference type="Pfam" id="PF14093">
    <property type="entry name" value="DUF4271"/>
    <property type="match status" value="1"/>
</dbReference>
<keyword evidence="1" id="KW-0812">Transmembrane</keyword>
<dbReference type="Proteomes" id="UP000824112">
    <property type="component" value="Unassembled WGS sequence"/>
</dbReference>
<comment type="caution">
    <text evidence="2">The sequence shown here is derived from an EMBL/GenBank/DDBJ whole genome shotgun (WGS) entry which is preliminary data.</text>
</comment>
<feature type="transmembrane region" description="Helical" evidence="1">
    <location>
        <begin position="74"/>
        <end position="104"/>
    </location>
</feature>
<feature type="transmembrane region" description="Helical" evidence="1">
    <location>
        <begin position="224"/>
        <end position="245"/>
    </location>
</feature>
<reference evidence="2" key="2">
    <citation type="journal article" date="2021" name="PeerJ">
        <title>Extensive microbial diversity within the chicken gut microbiome revealed by metagenomics and culture.</title>
        <authorList>
            <person name="Gilroy R."/>
            <person name="Ravi A."/>
            <person name="Getino M."/>
            <person name="Pursley I."/>
            <person name="Horton D.L."/>
            <person name="Alikhan N.F."/>
            <person name="Baker D."/>
            <person name="Gharbi K."/>
            <person name="Hall N."/>
            <person name="Watson M."/>
            <person name="Adriaenssens E.M."/>
            <person name="Foster-Nyarko E."/>
            <person name="Jarju S."/>
            <person name="Secka A."/>
            <person name="Antonio M."/>
            <person name="Oren A."/>
            <person name="Chaudhuri R.R."/>
            <person name="La Ragione R."/>
            <person name="Hildebrand F."/>
            <person name="Pallen M.J."/>
        </authorList>
    </citation>
    <scope>NUCLEOTIDE SEQUENCE</scope>
    <source>
        <strain evidence="2">CHK158-818</strain>
    </source>
</reference>
<sequence>MQNNGQTDIQTLVLPDSIPSVILSPDSLPYVHVDTIPRKSFAPFQANIENCPVVDPSFQRSSLTPKTLANNDGIGLMFILLFVVVAIAFRRGYILVFQIIRYLFDIKERSSIFVSSTVNETQLRVSLLCMLFFAEGIFLYHFTGNFFPGNIEISTFLSAITLAVVASLFYFMQIFLFHLLGYIFSCRTEISLLIENFISVNALLGITLFPIALLYVYIVSLSELWLIGAAICYILARIIFIYKVVKIFLRDISELLYFILYLCALEIAPLFLLYRGALFCYHFIV</sequence>
<accession>A0A9D1M7Z0</accession>
<organism evidence="2 3">
    <name type="scientific">Candidatus Gallibacteroides avistercoris</name>
    <dbReference type="NCBI Taxonomy" id="2840833"/>
    <lineage>
        <taxon>Bacteria</taxon>
        <taxon>Pseudomonadati</taxon>
        <taxon>Bacteroidota</taxon>
        <taxon>Bacteroidia</taxon>
        <taxon>Bacteroidales</taxon>
        <taxon>Bacteroidaceae</taxon>
        <taxon>Bacteroidaceae incertae sedis</taxon>
        <taxon>Candidatus Gallibacteroides</taxon>
    </lineage>
</organism>
<dbReference type="AlphaFoldDB" id="A0A9D1M7Z0"/>
<gene>
    <name evidence="2" type="ORF">IAB03_05280</name>
</gene>
<proteinExistence type="predicted"/>